<dbReference type="GeneID" id="81422582"/>
<keyword evidence="2" id="KW-0436">Ligase</keyword>
<protein>
    <recommendedName>
        <fullName evidence="1">Glutamine synthetase</fullName>
    </recommendedName>
</protein>
<dbReference type="SUPFAM" id="SSF54368">
    <property type="entry name" value="Glutamine synthetase, N-terminal domain"/>
    <property type="match status" value="1"/>
</dbReference>
<dbReference type="PANTHER" id="PTHR43785:SF2">
    <property type="entry name" value="TYPE-1 GLUTAMINE SYNTHETASE 1"/>
    <property type="match status" value="1"/>
</dbReference>
<dbReference type="AlphaFoldDB" id="A0A9W9ID59"/>
<dbReference type="PANTHER" id="PTHR43785">
    <property type="entry name" value="GAMMA-GLUTAMYLPUTRESCINE SYNTHETASE"/>
    <property type="match status" value="1"/>
</dbReference>
<dbReference type="RefSeq" id="XP_056547012.1">
    <property type="nucleotide sequence ID" value="XM_056683406.1"/>
</dbReference>
<reference evidence="6" key="2">
    <citation type="journal article" date="2023" name="IMA Fungus">
        <title>Comparative genomic study of the Penicillium genus elucidates a diverse pangenome and 15 lateral gene transfer events.</title>
        <authorList>
            <person name="Petersen C."/>
            <person name="Sorensen T."/>
            <person name="Nielsen M.R."/>
            <person name="Sondergaard T.E."/>
            <person name="Sorensen J.L."/>
            <person name="Fitzpatrick D.A."/>
            <person name="Frisvad J.C."/>
            <person name="Nielsen K.L."/>
        </authorList>
    </citation>
    <scope>NUCLEOTIDE SEQUENCE</scope>
    <source>
        <strain evidence="6">IBT 26290</strain>
    </source>
</reference>
<name>A0A9W9ID59_9EURO</name>
<dbReference type="Gene3D" id="3.10.20.70">
    <property type="entry name" value="Glutamine synthetase, N-terminal domain"/>
    <property type="match status" value="1"/>
</dbReference>
<dbReference type="SMART" id="SM01230">
    <property type="entry name" value="Gln-synt_C"/>
    <property type="match status" value="1"/>
</dbReference>
<evidence type="ECO:0000256" key="4">
    <source>
        <dbReference type="RuleBase" id="RU000384"/>
    </source>
</evidence>
<accession>A0A9W9ID59</accession>
<dbReference type="EMBL" id="JAPQKN010000001">
    <property type="protein sequence ID" value="KAJ5175404.1"/>
    <property type="molecule type" value="Genomic_DNA"/>
</dbReference>
<evidence type="ECO:0000256" key="3">
    <source>
        <dbReference type="PROSITE-ProRule" id="PRU01331"/>
    </source>
</evidence>
<dbReference type="GO" id="GO:0004356">
    <property type="term" value="F:glutamine synthetase activity"/>
    <property type="evidence" value="ECO:0007669"/>
    <property type="project" value="InterPro"/>
</dbReference>
<evidence type="ECO:0000256" key="1">
    <source>
        <dbReference type="ARBA" id="ARBA00021364"/>
    </source>
</evidence>
<dbReference type="InterPro" id="IPR036651">
    <property type="entry name" value="Gln_synt_N_sf"/>
</dbReference>
<evidence type="ECO:0000256" key="2">
    <source>
        <dbReference type="ARBA" id="ARBA00022598"/>
    </source>
</evidence>
<evidence type="ECO:0000313" key="7">
    <source>
        <dbReference type="Proteomes" id="UP001149163"/>
    </source>
</evidence>
<proteinExistence type="inferred from homology"/>
<dbReference type="InterPro" id="IPR014746">
    <property type="entry name" value="Gln_synth/guanido_kin_cat_dom"/>
</dbReference>
<dbReference type="Gene3D" id="3.30.590.10">
    <property type="entry name" value="Glutamine synthetase/guanido kinase, catalytic domain"/>
    <property type="match status" value="1"/>
</dbReference>
<reference evidence="6" key="1">
    <citation type="submission" date="2022-11" db="EMBL/GenBank/DDBJ databases">
        <authorList>
            <person name="Petersen C."/>
        </authorList>
    </citation>
    <scope>NUCLEOTIDE SEQUENCE</scope>
    <source>
        <strain evidence="6">IBT 26290</strain>
    </source>
</reference>
<dbReference type="OrthoDB" id="3364440at2759"/>
<evidence type="ECO:0000313" key="6">
    <source>
        <dbReference type="EMBL" id="KAJ5175404.1"/>
    </source>
</evidence>
<comment type="similarity">
    <text evidence="3 4">Belongs to the glutamine synthetase family.</text>
</comment>
<dbReference type="GO" id="GO:0006542">
    <property type="term" value="P:glutamine biosynthetic process"/>
    <property type="evidence" value="ECO:0007669"/>
    <property type="project" value="InterPro"/>
</dbReference>
<feature type="domain" description="GS catalytic" evidence="5">
    <location>
        <begin position="137"/>
        <end position="483"/>
    </location>
</feature>
<keyword evidence="7" id="KW-1185">Reference proteome</keyword>
<dbReference type="Pfam" id="PF00120">
    <property type="entry name" value="Gln-synt_C"/>
    <property type="match status" value="1"/>
</dbReference>
<sequence>MTRINENPSHFFPCLHVNPKIDPQKCLDEFLQQNTTVQFVRLQWQDYSGLLRARIVVLSHFRSLIAAEKPLHVPPIGFHCIVDNNLVPWLDPTGAHLLLPDYTSLRLLPGRPRYAVLMCGVVETRPSSPQQNWDLCPRHALANVVHAAMSLFDVEFLVGFEVEFEILHRSSSSEEQVPTIIPFSTGLGRYAVDGLRDPGFPLVEDAVQTLIGHGVGVQTIQTEGRRGQYEISLGPRSPLDAVDELVLVHDTLKESFARRGYVVTMAPRPIASRRQAIGQHTHISIRSTKDTAIEERSFLAGILARLPMLCAVCLPYGLSYERVKPYLGGNQVAWGTENREMPIRQIRPGHWELRCVDATANMYLALATVLSAGLLGISRKEPLRWPDTALHLKEPCQNDVRGSNGVNGSNGAIQKPAMSSQELLPENLEASLDALEHGGGLEDLTSMIGSGILHQYLSVKRFESLKLEQMEPPMVRDLLTELF</sequence>
<dbReference type="Proteomes" id="UP001149163">
    <property type="component" value="Unassembled WGS sequence"/>
</dbReference>
<comment type="caution">
    <text evidence="6">The sequence shown here is derived from an EMBL/GenBank/DDBJ whole genome shotgun (WGS) entry which is preliminary data.</text>
</comment>
<dbReference type="PROSITE" id="PS51987">
    <property type="entry name" value="GS_CATALYTIC"/>
    <property type="match status" value="1"/>
</dbReference>
<dbReference type="SUPFAM" id="SSF55931">
    <property type="entry name" value="Glutamine synthetase/guanido kinase"/>
    <property type="match status" value="1"/>
</dbReference>
<gene>
    <name evidence="6" type="ORF">N7482_001281</name>
</gene>
<dbReference type="InterPro" id="IPR008146">
    <property type="entry name" value="Gln_synth_cat_dom"/>
</dbReference>
<evidence type="ECO:0000259" key="5">
    <source>
        <dbReference type="PROSITE" id="PS51987"/>
    </source>
</evidence>
<organism evidence="6 7">
    <name type="scientific">Penicillium canariense</name>
    <dbReference type="NCBI Taxonomy" id="189055"/>
    <lineage>
        <taxon>Eukaryota</taxon>
        <taxon>Fungi</taxon>
        <taxon>Dikarya</taxon>
        <taxon>Ascomycota</taxon>
        <taxon>Pezizomycotina</taxon>
        <taxon>Eurotiomycetes</taxon>
        <taxon>Eurotiomycetidae</taxon>
        <taxon>Eurotiales</taxon>
        <taxon>Aspergillaceae</taxon>
        <taxon>Penicillium</taxon>
    </lineage>
</organism>